<comment type="caution">
    <text evidence="3">The sequence shown here is derived from an EMBL/GenBank/DDBJ whole genome shotgun (WGS) entry which is preliminary data.</text>
</comment>
<protein>
    <submittedName>
        <fullName evidence="3">Lactonase family protein</fullName>
    </submittedName>
</protein>
<dbReference type="GO" id="GO:0017057">
    <property type="term" value="F:6-phosphogluconolactonase activity"/>
    <property type="evidence" value="ECO:0007669"/>
    <property type="project" value="TreeGrafter"/>
</dbReference>
<dbReference type="InterPro" id="IPR050282">
    <property type="entry name" value="Cycloisomerase_2"/>
</dbReference>
<keyword evidence="4" id="KW-1185">Reference proteome</keyword>
<dbReference type="Pfam" id="PF10282">
    <property type="entry name" value="Lactonase"/>
    <property type="match status" value="1"/>
</dbReference>
<dbReference type="InterPro" id="IPR015943">
    <property type="entry name" value="WD40/YVTN_repeat-like_dom_sf"/>
</dbReference>
<dbReference type="Gene3D" id="2.130.10.10">
    <property type="entry name" value="YVTN repeat-like/Quinoprotein amine dehydrogenase"/>
    <property type="match status" value="1"/>
</dbReference>
<proteinExistence type="inferred from homology"/>
<dbReference type="InterPro" id="IPR011048">
    <property type="entry name" value="Haem_d1_sf"/>
</dbReference>
<dbReference type="EMBL" id="JACYFG010000002">
    <property type="protein sequence ID" value="MBD5777943.1"/>
    <property type="molecule type" value="Genomic_DNA"/>
</dbReference>
<evidence type="ECO:0000256" key="2">
    <source>
        <dbReference type="ARBA" id="ARBA00022526"/>
    </source>
</evidence>
<keyword evidence="2" id="KW-0119">Carbohydrate metabolism</keyword>
<evidence type="ECO:0000313" key="4">
    <source>
        <dbReference type="Proteomes" id="UP000622317"/>
    </source>
</evidence>
<dbReference type="Proteomes" id="UP000622317">
    <property type="component" value="Unassembled WGS sequence"/>
</dbReference>
<sequence>MPLLAMVTLCSAESHYAYLASAGHGEHAGLFLTEFNVETGQLEIAEKVAPAPHPFFLQLTATGSHLLAAYNLERGTAEPGYVVSYDIDPRTKKLQKRSQAETHGKLPLHLDLRPQGNALVVANYQTPTVSSVQVHSDGSLTASNRPQILAGSSIHPQRQAHSFPHSISFHPSGTLAYACDRGSDRIYSYRYTEEGLVPTDPPYLSVRPGSGPRHMAFHPDEKRAYVVNEIGGSVTTFSIDATTGSISEGPSYPLVPGTFHGENYSAEIALHPNSNYLYATNRGHDSISVFRVGNAAALEPIQNIPCGGQHPRYFAIDPTGKWLLCSNRHTDSVSIFSIDQVSGLLTATDKQLSIPAPLHLVFIR</sequence>
<dbReference type="GO" id="GO:0006006">
    <property type="term" value="P:glucose metabolic process"/>
    <property type="evidence" value="ECO:0007669"/>
    <property type="project" value="UniProtKB-KW"/>
</dbReference>
<gene>
    <name evidence="3" type="ORF">IEN85_00355</name>
</gene>
<comment type="similarity">
    <text evidence="1">Belongs to the cycloisomerase 2 family.</text>
</comment>
<evidence type="ECO:0000256" key="1">
    <source>
        <dbReference type="ARBA" id="ARBA00005564"/>
    </source>
</evidence>
<dbReference type="SUPFAM" id="SSF51004">
    <property type="entry name" value="C-terminal (heme d1) domain of cytochrome cd1-nitrite reductase"/>
    <property type="match status" value="1"/>
</dbReference>
<dbReference type="PANTHER" id="PTHR30344:SF1">
    <property type="entry name" value="6-PHOSPHOGLUCONOLACTONASE"/>
    <property type="match status" value="1"/>
</dbReference>
<name>A0A927IFR9_9BACT</name>
<dbReference type="AlphaFoldDB" id="A0A927IFR9"/>
<dbReference type="InterPro" id="IPR019405">
    <property type="entry name" value="Lactonase_7-beta_prop"/>
</dbReference>
<keyword evidence="2" id="KW-0313">Glucose metabolism</keyword>
<accession>A0A927IFR9</accession>
<evidence type="ECO:0000313" key="3">
    <source>
        <dbReference type="EMBL" id="MBD5777943.1"/>
    </source>
</evidence>
<organism evidence="3 4">
    <name type="scientific">Pelagicoccus enzymogenes</name>
    <dbReference type="NCBI Taxonomy" id="2773457"/>
    <lineage>
        <taxon>Bacteria</taxon>
        <taxon>Pseudomonadati</taxon>
        <taxon>Verrucomicrobiota</taxon>
        <taxon>Opitutia</taxon>
        <taxon>Puniceicoccales</taxon>
        <taxon>Pelagicoccaceae</taxon>
        <taxon>Pelagicoccus</taxon>
    </lineage>
</organism>
<dbReference type="PANTHER" id="PTHR30344">
    <property type="entry name" value="6-PHOSPHOGLUCONOLACTONASE-RELATED"/>
    <property type="match status" value="1"/>
</dbReference>
<reference evidence="3" key="1">
    <citation type="submission" date="2020-09" db="EMBL/GenBank/DDBJ databases">
        <title>Pelagicoccus enzymogenes sp. nov. with an EPS production, isolated from marine sediment.</title>
        <authorList>
            <person name="Feng X."/>
        </authorList>
    </citation>
    <scope>NUCLEOTIDE SEQUENCE</scope>
    <source>
        <strain evidence="3">NFK12</strain>
    </source>
</reference>